<dbReference type="InterPro" id="IPR029065">
    <property type="entry name" value="Enolase_C-like"/>
</dbReference>
<dbReference type="PANTHER" id="PTHR13794">
    <property type="entry name" value="ENOLASE SUPERFAMILY, MANDELATE RACEMASE"/>
    <property type="match status" value="1"/>
</dbReference>
<dbReference type="SUPFAM" id="SSF51604">
    <property type="entry name" value="Enolase C-terminal domain-like"/>
    <property type="match status" value="1"/>
</dbReference>
<feature type="region of interest" description="Disordered" evidence="4">
    <location>
        <begin position="1"/>
        <end position="23"/>
    </location>
</feature>
<sequence length="391" mass="43203">MRANNNHHRELSAPFPWTGGPRQQGGRALRISDIELAAVDLQLDRPLRTAIHEISTVSCLLLTVRTDEGVSGEGYGFCFGIDRLRSIAQLAASLKPKLIGRDPFQVEALWSDLFRHLNFCGQAGLALHAMTPIDVACWDIIGKVANQPLYRLFGAHRDRVPVYASGGLWLSSGLDELRQEARTFVDQGFKAMKLRLGSPRWQDDIARIEAVRDAIGPDIALMVDANQGLTPAHALRLGRALEAFELVWFEEPVPTWNDEGSAALAAALDTPIASGETEYTRYGLKRQIQARAADILMPDLQRMGGYTEFRKAIGLMAAHDLPFSPHIFTEHSLHLVASSAGAIHAEHMPWFGPLFREAMAVETDGTILVPDRPGVGFTFDWDRLDPMRAAL</sequence>
<accession>A0ABX2KFD9</accession>
<dbReference type="Gene3D" id="3.30.390.10">
    <property type="entry name" value="Enolase-like, N-terminal domain"/>
    <property type="match status" value="1"/>
</dbReference>
<evidence type="ECO:0000256" key="4">
    <source>
        <dbReference type="SAM" id="MobiDB-lite"/>
    </source>
</evidence>
<protein>
    <submittedName>
        <fullName evidence="6">Mandelate racemase/muconate lactonizing enzyme family protein</fullName>
    </submittedName>
</protein>
<organism evidence="6 7">
    <name type="scientific">Azospirillum melinis</name>
    <dbReference type="NCBI Taxonomy" id="328839"/>
    <lineage>
        <taxon>Bacteria</taxon>
        <taxon>Pseudomonadati</taxon>
        <taxon>Pseudomonadota</taxon>
        <taxon>Alphaproteobacteria</taxon>
        <taxon>Rhodospirillales</taxon>
        <taxon>Azospirillaceae</taxon>
        <taxon>Azospirillum</taxon>
    </lineage>
</organism>
<dbReference type="Gene3D" id="3.20.20.120">
    <property type="entry name" value="Enolase-like C-terminal domain"/>
    <property type="match status" value="1"/>
</dbReference>
<evidence type="ECO:0000256" key="1">
    <source>
        <dbReference type="ARBA" id="ARBA00001946"/>
    </source>
</evidence>
<keyword evidence="7" id="KW-1185">Reference proteome</keyword>
<comment type="caution">
    <text evidence="6">The sequence shown here is derived from an EMBL/GenBank/DDBJ whole genome shotgun (WGS) entry which is preliminary data.</text>
</comment>
<dbReference type="PANTHER" id="PTHR13794:SF58">
    <property type="entry name" value="MITOCHONDRIAL ENOLASE SUPERFAMILY MEMBER 1"/>
    <property type="match status" value="1"/>
</dbReference>
<evidence type="ECO:0000313" key="6">
    <source>
        <dbReference type="EMBL" id="NUB00029.1"/>
    </source>
</evidence>
<reference evidence="6 7" key="1">
    <citation type="submission" date="2019-10" db="EMBL/GenBank/DDBJ databases">
        <title>Genome sequence of Azospirillum melinis.</title>
        <authorList>
            <person name="Ambrosini A."/>
            <person name="Sant'Anna F.H."/>
            <person name="Cassan F.D."/>
            <person name="Souza E.M."/>
            <person name="Passaglia L.M.P."/>
        </authorList>
    </citation>
    <scope>NUCLEOTIDE SEQUENCE [LARGE SCALE GENOMIC DNA]</scope>
    <source>
        <strain evidence="6 7">TMCY0552</strain>
    </source>
</reference>
<dbReference type="CDD" id="cd03316">
    <property type="entry name" value="MR_like"/>
    <property type="match status" value="1"/>
</dbReference>
<evidence type="ECO:0000313" key="7">
    <source>
        <dbReference type="Proteomes" id="UP000605086"/>
    </source>
</evidence>
<comment type="cofactor">
    <cofactor evidence="1">
        <name>Mg(2+)</name>
        <dbReference type="ChEBI" id="CHEBI:18420"/>
    </cofactor>
</comment>
<evidence type="ECO:0000259" key="5">
    <source>
        <dbReference type="SMART" id="SM00922"/>
    </source>
</evidence>
<dbReference type="Pfam" id="PF02746">
    <property type="entry name" value="MR_MLE_N"/>
    <property type="match status" value="1"/>
</dbReference>
<dbReference type="Proteomes" id="UP000605086">
    <property type="component" value="Unassembled WGS sequence"/>
</dbReference>
<dbReference type="SFLD" id="SFLDG00179">
    <property type="entry name" value="mandelate_racemase"/>
    <property type="match status" value="1"/>
</dbReference>
<name>A0ABX2KFD9_9PROT</name>
<feature type="domain" description="Mandelate racemase/muconate lactonizing enzyme C-terminal" evidence="5">
    <location>
        <begin position="174"/>
        <end position="271"/>
    </location>
</feature>
<dbReference type="Pfam" id="PF13378">
    <property type="entry name" value="MR_MLE_C"/>
    <property type="match status" value="1"/>
</dbReference>
<dbReference type="InterPro" id="IPR013342">
    <property type="entry name" value="Mandelate_racemase_C"/>
</dbReference>
<dbReference type="InterPro" id="IPR036849">
    <property type="entry name" value="Enolase-like_C_sf"/>
</dbReference>
<gene>
    <name evidence="6" type="ORF">GBZ48_12100</name>
</gene>
<proteinExistence type="predicted"/>
<evidence type="ECO:0000256" key="2">
    <source>
        <dbReference type="ARBA" id="ARBA00022723"/>
    </source>
</evidence>
<dbReference type="InterPro" id="IPR013341">
    <property type="entry name" value="Mandelate_racemase_N_dom"/>
</dbReference>
<evidence type="ECO:0000256" key="3">
    <source>
        <dbReference type="ARBA" id="ARBA00022842"/>
    </source>
</evidence>
<dbReference type="SUPFAM" id="SSF54826">
    <property type="entry name" value="Enolase N-terminal domain-like"/>
    <property type="match status" value="1"/>
</dbReference>
<keyword evidence="3" id="KW-0460">Magnesium</keyword>
<dbReference type="SMART" id="SM00922">
    <property type="entry name" value="MR_MLE"/>
    <property type="match status" value="1"/>
</dbReference>
<dbReference type="InterPro" id="IPR029017">
    <property type="entry name" value="Enolase-like_N"/>
</dbReference>
<dbReference type="SFLD" id="SFLDS00001">
    <property type="entry name" value="Enolase"/>
    <property type="match status" value="1"/>
</dbReference>
<dbReference type="EMBL" id="WHOS01000013">
    <property type="protein sequence ID" value="NUB00029.1"/>
    <property type="molecule type" value="Genomic_DNA"/>
</dbReference>
<keyword evidence="2" id="KW-0479">Metal-binding</keyword>
<dbReference type="InterPro" id="IPR046945">
    <property type="entry name" value="RHMD-like"/>
</dbReference>